<feature type="transmembrane region" description="Helical" evidence="8">
    <location>
        <begin position="235"/>
        <end position="256"/>
    </location>
</feature>
<dbReference type="Pfam" id="PF00083">
    <property type="entry name" value="Sugar_tr"/>
    <property type="match status" value="2"/>
</dbReference>
<dbReference type="Gene3D" id="1.20.1250.20">
    <property type="entry name" value="MFS general substrate transporter like domains"/>
    <property type="match status" value="1"/>
</dbReference>
<dbReference type="GO" id="GO:0005351">
    <property type="term" value="F:carbohydrate:proton symporter activity"/>
    <property type="evidence" value="ECO:0007669"/>
    <property type="project" value="TreeGrafter"/>
</dbReference>
<reference evidence="10" key="1">
    <citation type="submission" date="2022-12" db="EMBL/GenBank/DDBJ databases">
        <authorList>
            <person name="Petersen C."/>
        </authorList>
    </citation>
    <scope>NUCLEOTIDE SEQUENCE</scope>
    <source>
        <strain evidence="10">IBT 15544</strain>
    </source>
</reference>
<evidence type="ECO:0000256" key="3">
    <source>
        <dbReference type="ARBA" id="ARBA00022448"/>
    </source>
</evidence>
<evidence type="ECO:0000256" key="7">
    <source>
        <dbReference type="RuleBase" id="RU003346"/>
    </source>
</evidence>
<dbReference type="NCBIfam" id="TIGR00879">
    <property type="entry name" value="SP"/>
    <property type="match status" value="1"/>
</dbReference>
<feature type="transmembrane region" description="Helical" evidence="8">
    <location>
        <begin position="454"/>
        <end position="477"/>
    </location>
</feature>
<dbReference type="InterPro" id="IPR003663">
    <property type="entry name" value="Sugar/inositol_transpt"/>
</dbReference>
<gene>
    <name evidence="10" type="ORF">N7498_004140</name>
</gene>
<dbReference type="GeneID" id="83178503"/>
<dbReference type="SUPFAM" id="SSF103473">
    <property type="entry name" value="MFS general substrate transporter"/>
    <property type="match status" value="2"/>
</dbReference>
<feature type="transmembrane region" description="Helical" evidence="8">
    <location>
        <begin position="37"/>
        <end position="55"/>
    </location>
</feature>
<keyword evidence="5 8" id="KW-1133">Transmembrane helix</keyword>
<proteinExistence type="inferred from homology"/>
<reference evidence="10" key="2">
    <citation type="journal article" date="2023" name="IMA Fungus">
        <title>Comparative genomic study of the Penicillium genus elucidates a diverse pangenome and 15 lateral gene transfer events.</title>
        <authorList>
            <person name="Petersen C."/>
            <person name="Sorensen T."/>
            <person name="Nielsen M.R."/>
            <person name="Sondergaard T.E."/>
            <person name="Sorensen J.L."/>
            <person name="Fitzpatrick D.A."/>
            <person name="Frisvad J.C."/>
            <person name="Nielsen K.L."/>
        </authorList>
    </citation>
    <scope>NUCLEOTIDE SEQUENCE</scope>
    <source>
        <strain evidence="10">IBT 15544</strain>
    </source>
</reference>
<feature type="transmembrane region" description="Helical" evidence="8">
    <location>
        <begin position="118"/>
        <end position="137"/>
    </location>
</feature>
<dbReference type="Proteomes" id="UP001150904">
    <property type="component" value="Unassembled WGS sequence"/>
</dbReference>
<dbReference type="InterPro" id="IPR036259">
    <property type="entry name" value="MFS_trans_sf"/>
</dbReference>
<keyword evidence="4 8" id="KW-0812">Transmembrane</keyword>
<feature type="domain" description="Major facilitator superfamily (MFS) profile" evidence="9">
    <location>
        <begin position="42"/>
        <end position="507"/>
    </location>
</feature>
<dbReference type="InterPro" id="IPR020846">
    <property type="entry name" value="MFS_dom"/>
</dbReference>
<dbReference type="PANTHER" id="PTHR48022:SF77">
    <property type="entry name" value="MAJOR FACILITATOR SUPERFAMILY (MFS) PROFILE DOMAIN-CONTAINING PROTEIN"/>
    <property type="match status" value="1"/>
</dbReference>
<evidence type="ECO:0000256" key="4">
    <source>
        <dbReference type="ARBA" id="ARBA00022692"/>
    </source>
</evidence>
<comment type="similarity">
    <text evidence="2 7">Belongs to the major facilitator superfamily. Sugar transporter (TC 2.A.1.1) family.</text>
</comment>
<evidence type="ECO:0000259" key="9">
    <source>
        <dbReference type="PROSITE" id="PS50850"/>
    </source>
</evidence>
<sequence length="570" mass="62626">MGPTAESTTQQVNPMTTSERLGSKTYSMKYVFRKMTWRLFWAWMVTALINVIFGYEVTSFGGVQSIPAFAKQFGQKTASGKYELSSERASYTASLAFVGKLVGSLMAPFGIERFGHRWTIWALVVIVWIGVVIESTSKEIAQFIIGRIVIYFRCCYSHGVRPRHDASHGTQLTLLLPKSSVGLAEVTSTSYQSEISPAAMRGTIVGSLQLFIQIGQIYAAGVNRAYSTSTHPSGWIIPVAIQAGVPSIVFVCNFFIPDSPRWLISKDRKEDAVKVLDIVRPAEDVRSGVNRLEVDAIEEAVRNDLEKAPWIELIRGVNLRRTLIGSGLLGLQQFLGQNLVSGYSPRFYATVGLSKEAFNYNIGSATVGWAGSLLGILLSDFLGRRDVLIWGAVIQSAFLFLITGVGLQSNPTTTDARALVAGVMLYFFFYSGTWGPLLFTVCSEAGNPALREKTLSLGVALNVITAFIVSFSVPYILDAIGSAIGAVFGGIAFFSAILVYFVLPETKDRSLEELDELFKAHVPARKFKTTRTYGAGSRVTDLENASYNEKLDRPTVEHEERVETINLQDV</sequence>
<dbReference type="PROSITE" id="PS50850">
    <property type="entry name" value="MFS"/>
    <property type="match status" value="1"/>
</dbReference>
<dbReference type="PANTHER" id="PTHR48022">
    <property type="entry name" value="PLASTIDIC GLUCOSE TRANSPORTER 4"/>
    <property type="match status" value="1"/>
</dbReference>
<evidence type="ECO:0000256" key="6">
    <source>
        <dbReference type="ARBA" id="ARBA00023136"/>
    </source>
</evidence>
<comment type="caution">
    <text evidence="10">The sequence shown here is derived from an EMBL/GenBank/DDBJ whole genome shotgun (WGS) entry which is preliminary data.</text>
</comment>
<keyword evidence="11" id="KW-1185">Reference proteome</keyword>
<dbReference type="OrthoDB" id="6612291at2759"/>
<name>A0A9W9T7T1_9EURO</name>
<accession>A0A9W9T7T1</accession>
<feature type="transmembrane region" description="Helical" evidence="8">
    <location>
        <begin position="387"/>
        <end position="407"/>
    </location>
</feature>
<dbReference type="PROSITE" id="PS00216">
    <property type="entry name" value="SUGAR_TRANSPORT_1"/>
    <property type="match status" value="1"/>
</dbReference>
<evidence type="ECO:0000256" key="2">
    <source>
        <dbReference type="ARBA" id="ARBA00010992"/>
    </source>
</evidence>
<evidence type="ECO:0000256" key="5">
    <source>
        <dbReference type="ARBA" id="ARBA00022989"/>
    </source>
</evidence>
<dbReference type="InterPro" id="IPR005828">
    <property type="entry name" value="MFS_sugar_transport-like"/>
</dbReference>
<feature type="transmembrane region" description="Helical" evidence="8">
    <location>
        <begin position="419"/>
        <end position="442"/>
    </location>
</feature>
<dbReference type="InterPro" id="IPR005829">
    <property type="entry name" value="Sugar_transporter_CS"/>
</dbReference>
<feature type="transmembrane region" description="Helical" evidence="8">
    <location>
        <begin position="483"/>
        <end position="503"/>
    </location>
</feature>
<evidence type="ECO:0000256" key="8">
    <source>
        <dbReference type="SAM" id="Phobius"/>
    </source>
</evidence>
<evidence type="ECO:0000313" key="11">
    <source>
        <dbReference type="Proteomes" id="UP001150904"/>
    </source>
</evidence>
<dbReference type="EMBL" id="JAPQKR010000008">
    <property type="protein sequence ID" value="KAJ5212494.1"/>
    <property type="molecule type" value="Genomic_DNA"/>
</dbReference>
<dbReference type="GO" id="GO:0016020">
    <property type="term" value="C:membrane"/>
    <property type="evidence" value="ECO:0007669"/>
    <property type="project" value="UniProtKB-SubCell"/>
</dbReference>
<dbReference type="AlphaFoldDB" id="A0A9W9T7T1"/>
<evidence type="ECO:0000313" key="10">
    <source>
        <dbReference type="EMBL" id="KAJ5212494.1"/>
    </source>
</evidence>
<protein>
    <recommendedName>
        <fullName evidence="9">Major facilitator superfamily (MFS) profile domain-containing protein</fullName>
    </recommendedName>
</protein>
<dbReference type="RefSeq" id="XP_058310664.1">
    <property type="nucleotide sequence ID" value="XM_058451202.1"/>
</dbReference>
<keyword evidence="3 7" id="KW-0813">Transport</keyword>
<comment type="subcellular location">
    <subcellularLocation>
        <location evidence="1">Membrane</location>
        <topology evidence="1">Multi-pass membrane protein</topology>
    </subcellularLocation>
</comment>
<keyword evidence="6 8" id="KW-0472">Membrane</keyword>
<organism evidence="10 11">
    <name type="scientific">Penicillium cinerascens</name>
    <dbReference type="NCBI Taxonomy" id="70096"/>
    <lineage>
        <taxon>Eukaryota</taxon>
        <taxon>Fungi</taxon>
        <taxon>Dikarya</taxon>
        <taxon>Ascomycota</taxon>
        <taxon>Pezizomycotina</taxon>
        <taxon>Eurotiomycetes</taxon>
        <taxon>Eurotiomycetidae</taxon>
        <taxon>Eurotiales</taxon>
        <taxon>Aspergillaceae</taxon>
        <taxon>Penicillium</taxon>
    </lineage>
</organism>
<dbReference type="InterPro" id="IPR050360">
    <property type="entry name" value="MFS_Sugar_Transporters"/>
</dbReference>
<evidence type="ECO:0000256" key="1">
    <source>
        <dbReference type="ARBA" id="ARBA00004141"/>
    </source>
</evidence>